<dbReference type="OrthoDB" id="1716553at2"/>
<organism evidence="1 2">
    <name type="scientific">Hydrogenoanaerobacterium saccharovorans</name>
    <dbReference type="NCBI Taxonomy" id="474960"/>
    <lineage>
        <taxon>Bacteria</taxon>
        <taxon>Bacillati</taxon>
        <taxon>Bacillota</taxon>
        <taxon>Clostridia</taxon>
        <taxon>Eubacteriales</taxon>
        <taxon>Oscillospiraceae</taxon>
        <taxon>Hydrogenoanaerobacterium</taxon>
    </lineage>
</organism>
<keyword evidence="2" id="KW-1185">Reference proteome</keyword>
<name>A0A1H7ZE10_9FIRM</name>
<dbReference type="EMBL" id="FOCG01000001">
    <property type="protein sequence ID" value="SEM56772.1"/>
    <property type="molecule type" value="Genomic_DNA"/>
</dbReference>
<dbReference type="Proteomes" id="UP000199158">
    <property type="component" value="Unassembled WGS sequence"/>
</dbReference>
<sequence>MSEAVKDEKFLTYKGKPLVRSGNTIYYGNMKDKFVVLMQILDSKKDDVLGIEMSKKVTIQLLSTDLDLRIKDRIIKKSEKEGLYKALDLASVWLDRALKDAAKS</sequence>
<gene>
    <name evidence="1" type="ORF">SAMN05216180_0620</name>
</gene>
<proteinExistence type="predicted"/>
<accession>A0A1H7ZE10</accession>
<reference evidence="1 2" key="1">
    <citation type="submission" date="2016-10" db="EMBL/GenBank/DDBJ databases">
        <authorList>
            <person name="de Groot N.N."/>
        </authorList>
    </citation>
    <scope>NUCLEOTIDE SEQUENCE [LARGE SCALE GENOMIC DNA]</scope>
    <source>
        <strain evidence="1 2">CGMCC 1.5070</strain>
    </source>
</reference>
<dbReference type="AlphaFoldDB" id="A0A1H7ZE10"/>
<dbReference type="RefSeq" id="WP_092751520.1">
    <property type="nucleotide sequence ID" value="NZ_FOCG01000001.1"/>
</dbReference>
<evidence type="ECO:0000313" key="1">
    <source>
        <dbReference type="EMBL" id="SEM56772.1"/>
    </source>
</evidence>
<protein>
    <submittedName>
        <fullName evidence="1">Uncharacterized protein</fullName>
    </submittedName>
</protein>
<evidence type="ECO:0000313" key="2">
    <source>
        <dbReference type="Proteomes" id="UP000199158"/>
    </source>
</evidence>